<gene>
    <name evidence="13" type="ORF">LUZ61_014228</name>
</gene>
<comment type="caution">
    <text evidence="13">The sequence shown here is derived from an EMBL/GenBank/DDBJ whole genome shotgun (WGS) entry which is preliminary data.</text>
</comment>
<dbReference type="PROSITE" id="PS00086">
    <property type="entry name" value="CYTOCHROME_P450"/>
    <property type="match status" value="1"/>
</dbReference>
<evidence type="ECO:0000256" key="4">
    <source>
        <dbReference type="ARBA" id="ARBA00022692"/>
    </source>
</evidence>
<comment type="similarity">
    <text evidence="2 12">Belongs to the cytochrome P450 family.</text>
</comment>
<dbReference type="GO" id="GO:0016705">
    <property type="term" value="F:oxidoreductase activity, acting on paired donors, with incorporation or reduction of molecular oxygen"/>
    <property type="evidence" value="ECO:0007669"/>
    <property type="project" value="InterPro"/>
</dbReference>
<evidence type="ECO:0000256" key="11">
    <source>
        <dbReference type="PIRSR" id="PIRSR602401-1"/>
    </source>
</evidence>
<dbReference type="SUPFAM" id="SSF48264">
    <property type="entry name" value="Cytochrome P450"/>
    <property type="match status" value="1"/>
</dbReference>
<dbReference type="PRINTS" id="PR00463">
    <property type="entry name" value="EP450I"/>
</dbReference>
<keyword evidence="6" id="KW-1133">Transmembrane helix</keyword>
<feature type="binding site" description="axial binding residue" evidence="11">
    <location>
        <position position="434"/>
    </location>
    <ligand>
        <name>heme</name>
        <dbReference type="ChEBI" id="CHEBI:30413"/>
    </ligand>
    <ligandPart>
        <name>Fe</name>
        <dbReference type="ChEBI" id="CHEBI:18248"/>
    </ligandPart>
</feature>
<dbReference type="GO" id="GO:0020037">
    <property type="term" value="F:heme binding"/>
    <property type="evidence" value="ECO:0007669"/>
    <property type="project" value="InterPro"/>
</dbReference>
<keyword evidence="9 12" id="KW-0503">Monooxygenase</keyword>
<dbReference type="GO" id="GO:0004497">
    <property type="term" value="F:monooxygenase activity"/>
    <property type="evidence" value="ECO:0007669"/>
    <property type="project" value="UniProtKB-KW"/>
</dbReference>
<evidence type="ECO:0000256" key="7">
    <source>
        <dbReference type="ARBA" id="ARBA00023002"/>
    </source>
</evidence>
<evidence type="ECO:0000256" key="2">
    <source>
        <dbReference type="ARBA" id="ARBA00010617"/>
    </source>
</evidence>
<name>A0AAD5WB13_9POAL</name>
<evidence type="ECO:0000313" key="13">
    <source>
        <dbReference type="EMBL" id="KAJ3685064.1"/>
    </source>
</evidence>
<evidence type="ECO:0000256" key="5">
    <source>
        <dbReference type="ARBA" id="ARBA00022723"/>
    </source>
</evidence>
<evidence type="ECO:0000256" key="10">
    <source>
        <dbReference type="ARBA" id="ARBA00023136"/>
    </source>
</evidence>
<dbReference type="PANTHER" id="PTHR24282">
    <property type="entry name" value="CYTOCHROME P450 FAMILY MEMBER"/>
    <property type="match status" value="1"/>
</dbReference>
<protein>
    <recommendedName>
        <fullName evidence="15">Cytochrome P450</fullName>
    </recommendedName>
</protein>
<dbReference type="AlphaFoldDB" id="A0AAD5WB13"/>
<comment type="cofactor">
    <cofactor evidence="11">
        <name>heme</name>
        <dbReference type="ChEBI" id="CHEBI:30413"/>
    </cofactor>
</comment>
<dbReference type="InterPro" id="IPR050665">
    <property type="entry name" value="Cytochrome_P450_Monooxygen"/>
</dbReference>
<evidence type="ECO:0000256" key="6">
    <source>
        <dbReference type="ARBA" id="ARBA00022989"/>
    </source>
</evidence>
<evidence type="ECO:0000256" key="3">
    <source>
        <dbReference type="ARBA" id="ARBA00022617"/>
    </source>
</evidence>
<keyword evidence="14" id="KW-1185">Reference proteome</keyword>
<organism evidence="13 14">
    <name type="scientific">Rhynchospora tenuis</name>
    <dbReference type="NCBI Taxonomy" id="198213"/>
    <lineage>
        <taxon>Eukaryota</taxon>
        <taxon>Viridiplantae</taxon>
        <taxon>Streptophyta</taxon>
        <taxon>Embryophyta</taxon>
        <taxon>Tracheophyta</taxon>
        <taxon>Spermatophyta</taxon>
        <taxon>Magnoliopsida</taxon>
        <taxon>Liliopsida</taxon>
        <taxon>Poales</taxon>
        <taxon>Cyperaceae</taxon>
        <taxon>Cyperoideae</taxon>
        <taxon>Rhynchosporeae</taxon>
        <taxon>Rhynchospora</taxon>
    </lineage>
</organism>
<dbReference type="GO" id="GO:0005506">
    <property type="term" value="F:iron ion binding"/>
    <property type="evidence" value="ECO:0007669"/>
    <property type="project" value="InterPro"/>
</dbReference>
<dbReference type="GO" id="GO:0006629">
    <property type="term" value="P:lipid metabolic process"/>
    <property type="evidence" value="ECO:0007669"/>
    <property type="project" value="UniProtKB-ARBA"/>
</dbReference>
<keyword evidence="8 11" id="KW-0408">Iron</keyword>
<dbReference type="GO" id="GO:0016020">
    <property type="term" value="C:membrane"/>
    <property type="evidence" value="ECO:0007669"/>
    <property type="project" value="UniProtKB-SubCell"/>
</dbReference>
<evidence type="ECO:0000256" key="12">
    <source>
        <dbReference type="RuleBase" id="RU000461"/>
    </source>
</evidence>
<comment type="subcellular location">
    <subcellularLocation>
        <location evidence="1">Membrane</location>
    </subcellularLocation>
</comment>
<evidence type="ECO:0008006" key="15">
    <source>
        <dbReference type="Google" id="ProtNLM"/>
    </source>
</evidence>
<dbReference type="Gene3D" id="1.10.630.10">
    <property type="entry name" value="Cytochrome P450"/>
    <property type="match status" value="1"/>
</dbReference>
<evidence type="ECO:0000256" key="1">
    <source>
        <dbReference type="ARBA" id="ARBA00004370"/>
    </source>
</evidence>
<accession>A0AAD5WB13</accession>
<evidence type="ECO:0000256" key="9">
    <source>
        <dbReference type="ARBA" id="ARBA00023033"/>
    </source>
</evidence>
<keyword evidence="5 11" id="KW-0479">Metal-binding</keyword>
<keyword evidence="4" id="KW-0812">Transmembrane</keyword>
<dbReference type="Proteomes" id="UP001210211">
    <property type="component" value="Unassembled WGS sequence"/>
</dbReference>
<dbReference type="InterPro" id="IPR017972">
    <property type="entry name" value="Cyt_P450_CS"/>
</dbReference>
<dbReference type="PRINTS" id="PR00385">
    <property type="entry name" value="P450"/>
</dbReference>
<keyword evidence="3 11" id="KW-0349">Heme</keyword>
<dbReference type="InterPro" id="IPR002401">
    <property type="entry name" value="Cyt_P450_E_grp-I"/>
</dbReference>
<dbReference type="InterPro" id="IPR036396">
    <property type="entry name" value="Cyt_P450_sf"/>
</dbReference>
<dbReference type="PANTHER" id="PTHR24282:SF255">
    <property type="entry name" value="CYTOCHROME P450 72A11-RELATED"/>
    <property type="match status" value="1"/>
</dbReference>
<dbReference type="InterPro" id="IPR001128">
    <property type="entry name" value="Cyt_P450"/>
</dbReference>
<reference evidence="13 14" key="1">
    <citation type="journal article" date="2022" name="Cell">
        <title>Repeat-based holocentromeres influence genome architecture and karyotype evolution.</title>
        <authorList>
            <person name="Hofstatter P.G."/>
            <person name="Thangavel G."/>
            <person name="Lux T."/>
            <person name="Neumann P."/>
            <person name="Vondrak T."/>
            <person name="Novak P."/>
            <person name="Zhang M."/>
            <person name="Costa L."/>
            <person name="Castellani M."/>
            <person name="Scott A."/>
            <person name="Toegelov H."/>
            <person name="Fuchs J."/>
            <person name="Mata-Sucre Y."/>
            <person name="Dias Y."/>
            <person name="Vanzela A.L.L."/>
            <person name="Huettel B."/>
            <person name="Almeida C.C.S."/>
            <person name="Simkova H."/>
            <person name="Souza G."/>
            <person name="Pedrosa-Harand A."/>
            <person name="Macas J."/>
            <person name="Mayer K.F.X."/>
            <person name="Houben A."/>
            <person name="Marques A."/>
        </authorList>
    </citation>
    <scope>NUCLEOTIDE SEQUENCE [LARGE SCALE GENOMIC DNA]</scope>
    <source>
        <strain evidence="13">RhyTen1mFocal</strain>
    </source>
</reference>
<proteinExistence type="inferred from homology"/>
<sequence>MEISTLYPLFTFLVLSWFMRSLEKFWLRPKRLERALISQGLTGTPYRLPFGDAKKFLELREAALVKPIPLSHDIVPRVGPFFQHVKTQHGKIAFTWFRQEPAVILNDPESVKYVLTKQQNIFLKPKADDAAKLLLTGLVAHQGEKWTKHRSKWDKQIETKESYELDVLPDIKAFAGDVISRTAFGSNFEEGRRIFELQQELGVLVVNASLNSYIPFYSYLPTKENMRMHKIIREVDAILKNMIEQREKAIRKDEDTSTTDLLGILLETNIQDSQLEGIQNAMTTEDVIDECKIFYVAGHDTATSALTWTLILLSMHPDWQERAREEVLKLFGESKPDYEGLNRLKIVTMIINEAMRLYPPVVFIERRTAAEVKLGGITYPPGVQFLIPILSLHHDPESWGPDANEFNPERFSEGILKASVPGAFLPFSGGPRVCIGQNFAMLEVKLFLARILQCFRFELSPAYAHAPYDMVTIQPQLGAQIILRRR</sequence>
<keyword evidence="10" id="KW-0472">Membrane</keyword>
<dbReference type="EMBL" id="JAMRDG010000002">
    <property type="protein sequence ID" value="KAJ3685064.1"/>
    <property type="molecule type" value="Genomic_DNA"/>
</dbReference>
<evidence type="ECO:0000256" key="8">
    <source>
        <dbReference type="ARBA" id="ARBA00023004"/>
    </source>
</evidence>
<keyword evidence="7 12" id="KW-0560">Oxidoreductase</keyword>
<evidence type="ECO:0000313" key="14">
    <source>
        <dbReference type="Proteomes" id="UP001210211"/>
    </source>
</evidence>
<dbReference type="Pfam" id="PF00067">
    <property type="entry name" value="p450"/>
    <property type="match status" value="1"/>
</dbReference>